<feature type="transmembrane region" description="Helical" evidence="2">
    <location>
        <begin position="56"/>
        <end position="75"/>
    </location>
</feature>
<dbReference type="InterPro" id="IPR019286">
    <property type="entry name" value="DUF2339_TM"/>
</dbReference>
<feature type="transmembrane region" description="Helical" evidence="2">
    <location>
        <begin position="1088"/>
        <end position="1105"/>
    </location>
</feature>
<dbReference type="AlphaFoldDB" id="U2MBF0"/>
<sequence>MDRQEPPKTPQNGQPPVPPPKKDKEFNFGKNLLGILASLLVFIGILLTAWASGSRWIQLCGILAAGLFLMLLGMLASRRKSAYRTFFLSVSGCGAGILYLGIMLGYWYYELLSVLGMYALFLLWAGLMYLLSRGKLPVFQNIGHIGMVVAVFSQLDNYTKFQLSSFSDHFSEQANFQLLIMTCYVCISALFYLLTNRQERPEKHLFTLYANGICVGLLGIRILIQADQFYTFFRNGVMHVQTKAISMAVCSLLLAGFLLFQYFWDMHRWLERQKASDSVWSFRCVPTQLLLWLCMLGFWQSMLSFPDWLEQSALLLGAVFCIGFWYAAQKDRVHTATYRLTFGIAALTAAACILFCGGVLRIVSWCLYLLLLTGFGRRAKFPFAMQFSYGLFLLASWIPLLSVLNGSFWQNFVMLYSFFSLCNCVTIVLCRRLENGRALSGITQIVNLLAIFSILFMFVPLILEKLFLPWKLLLTLALVVVFSVNSDRYFREPRWKSNGMGVLFCGKYLLLTCALTILYSATGAVLYGCICAVALGCVILGSRFANVGIRYSGIGLLFFVTLAIFSSGTIWEKQAVLLLTCSMAYYGVLFCHHRFPLKTGSAFFGIFRWLLPIPAVLTLLQGLRILQRQFLPVGGIVLVFLTIGLLLCGLGWWGMHRKYCRRFFTVLGVSGMAVLLQWILLCKQLFPKISMLTVCILLLIWVGLCSLFTKPRPDVFQPLTAAGLFLSVTLGTALSEADGVCLTAYILLGFALLAWSVQKTQIRYAVTAIIAHILTLLPLLEILGRLTKYPVAGNGTVAAPWDYVRWGMLLLSVLVQFALLSRPFRRNQCASDKVQAILYFSTFLELLILLCFGVYQFGTPTISFDITVGTVLLSSLPYAVGAVLLMGFWFAVQRRRMPTFLYQTQFYLTAAVSALLLLEIPALPVFVRTCGSGAAVPAVLLQHVLWFAFLAVLFLFGKKQRMPFYGNAAYGLFLLCTGWILRNLPCFADLSPQRAAGWILSLLGMVNGVVLLYQLYRETRNVRYWISYVGNWALLGIGSLLMLFCETLHLPERIALALTLTLLYFAGSMELLKKNEIRSGMTGREMLFCGKLTAWLLVLFCGFSLPKVLLSVGLLVLAVLLILFGFWKSRKPVRIYGLILVLVSICKLILLDISYGKLELRAFSFLICGVICFGISFLYNRMDKNNSK</sequence>
<dbReference type="EMBL" id="AWVF01000112">
    <property type="protein sequence ID" value="ERJ96618.1"/>
    <property type="molecule type" value="Genomic_DNA"/>
</dbReference>
<feature type="transmembrane region" description="Helical" evidence="2">
    <location>
        <begin position="244"/>
        <end position="264"/>
    </location>
</feature>
<keyword evidence="4" id="KW-1185">Reference proteome</keyword>
<feature type="transmembrane region" description="Helical" evidence="2">
    <location>
        <begin position="1111"/>
        <end position="1128"/>
    </location>
</feature>
<feature type="transmembrane region" description="Helical" evidence="2">
    <location>
        <begin position="904"/>
        <end position="927"/>
    </location>
</feature>
<feature type="transmembrane region" description="Helical" evidence="2">
    <location>
        <begin position="629"/>
        <end position="651"/>
    </location>
</feature>
<feature type="transmembrane region" description="Helical" evidence="2">
    <location>
        <begin position="175"/>
        <end position="194"/>
    </location>
</feature>
<feature type="transmembrane region" description="Helical" evidence="2">
    <location>
        <begin position="138"/>
        <end position="155"/>
    </location>
</feature>
<feature type="transmembrane region" description="Helical" evidence="2">
    <location>
        <begin position="468"/>
        <end position="486"/>
    </location>
</feature>
<feature type="transmembrane region" description="Helical" evidence="2">
    <location>
        <begin position="764"/>
        <end position="783"/>
    </location>
</feature>
<feature type="transmembrane region" description="Helical" evidence="2">
    <location>
        <begin position="524"/>
        <end position="542"/>
    </location>
</feature>
<feature type="region of interest" description="Disordered" evidence="1">
    <location>
        <begin position="1"/>
        <end position="21"/>
    </location>
</feature>
<proteinExistence type="predicted"/>
<feature type="transmembrane region" description="Helical" evidence="2">
    <location>
        <begin position="115"/>
        <end position="131"/>
    </location>
</feature>
<organism evidence="3 4">
    <name type="scientific">Ruminococcus callidus ATCC 27760</name>
    <dbReference type="NCBI Taxonomy" id="411473"/>
    <lineage>
        <taxon>Bacteria</taxon>
        <taxon>Bacillati</taxon>
        <taxon>Bacillota</taxon>
        <taxon>Clostridia</taxon>
        <taxon>Eubacteriales</taxon>
        <taxon>Oscillospiraceae</taxon>
        <taxon>Ruminococcus</taxon>
    </lineage>
</organism>
<feature type="transmembrane region" description="Helical" evidence="2">
    <location>
        <begin position="549"/>
        <end position="568"/>
    </location>
</feature>
<feature type="transmembrane region" description="Helical" evidence="2">
    <location>
        <begin position="1135"/>
        <end position="1156"/>
    </location>
</feature>
<feature type="transmembrane region" description="Helical" evidence="2">
    <location>
        <begin position="574"/>
        <end position="591"/>
    </location>
</feature>
<feature type="transmembrane region" description="Helical" evidence="2">
    <location>
        <begin position="498"/>
        <end position="518"/>
    </location>
</feature>
<feature type="compositionally biased region" description="Pro residues" evidence="1">
    <location>
        <begin position="7"/>
        <end position="19"/>
    </location>
</feature>
<evidence type="ECO:0000313" key="4">
    <source>
        <dbReference type="Proteomes" id="UP000016662"/>
    </source>
</evidence>
<evidence type="ECO:0000313" key="3">
    <source>
        <dbReference type="EMBL" id="ERJ96618.1"/>
    </source>
</evidence>
<feature type="transmembrane region" description="Helical" evidence="2">
    <location>
        <begin position="442"/>
        <end position="462"/>
    </location>
</feature>
<dbReference type="RefSeq" id="WP_021682470.1">
    <property type="nucleotide sequence ID" value="NZ_KI260415.1"/>
</dbReference>
<accession>U2MBF0</accession>
<keyword evidence="2" id="KW-0812">Transmembrane</keyword>
<dbReference type="eggNOG" id="COG3087">
    <property type="taxonomic scope" value="Bacteria"/>
</dbReference>
<feature type="transmembrane region" description="Helical" evidence="2">
    <location>
        <begin position="964"/>
        <end position="983"/>
    </location>
</feature>
<feature type="transmembrane region" description="Helical" evidence="2">
    <location>
        <begin position="836"/>
        <end position="855"/>
    </location>
</feature>
<feature type="transmembrane region" description="Helical" evidence="2">
    <location>
        <begin position="603"/>
        <end position="623"/>
    </location>
</feature>
<dbReference type="Proteomes" id="UP000016662">
    <property type="component" value="Unassembled WGS sequence"/>
</dbReference>
<feature type="transmembrane region" description="Helical" evidence="2">
    <location>
        <begin position="939"/>
        <end position="957"/>
    </location>
</feature>
<keyword evidence="2" id="KW-0472">Membrane</keyword>
<feature type="transmembrane region" description="Helical" evidence="2">
    <location>
        <begin position="875"/>
        <end position="892"/>
    </location>
</feature>
<dbReference type="OrthoDB" id="3196806at2"/>
<protein>
    <recommendedName>
        <fullName evidence="5">DUF2339 domain-containing protein</fullName>
    </recommendedName>
</protein>
<feature type="transmembrane region" description="Helical" evidence="2">
    <location>
        <begin position="340"/>
        <end position="371"/>
    </location>
</feature>
<evidence type="ECO:0000256" key="1">
    <source>
        <dbReference type="SAM" id="MobiDB-lite"/>
    </source>
</evidence>
<feature type="transmembrane region" description="Helical" evidence="2">
    <location>
        <begin position="686"/>
        <end position="708"/>
    </location>
</feature>
<feature type="transmembrane region" description="Helical" evidence="2">
    <location>
        <begin position="803"/>
        <end position="824"/>
    </location>
</feature>
<feature type="transmembrane region" description="Helical" evidence="2">
    <location>
        <begin position="31"/>
        <end position="50"/>
    </location>
</feature>
<feature type="transmembrane region" description="Helical" evidence="2">
    <location>
        <begin position="995"/>
        <end position="1013"/>
    </location>
</feature>
<feature type="transmembrane region" description="Helical" evidence="2">
    <location>
        <begin position="663"/>
        <end position="680"/>
    </location>
</feature>
<comment type="caution">
    <text evidence="3">The sequence shown here is derived from an EMBL/GenBank/DDBJ whole genome shotgun (WGS) entry which is preliminary data.</text>
</comment>
<feature type="transmembrane region" description="Helical" evidence="2">
    <location>
        <begin position="1025"/>
        <end position="1044"/>
    </location>
</feature>
<feature type="transmembrane region" description="Helical" evidence="2">
    <location>
        <begin position="1050"/>
        <end position="1067"/>
    </location>
</feature>
<feature type="transmembrane region" description="Helical" evidence="2">
    <location>
        <begin position="206"/>
        <end position="224"/>
    </location>
</feature>
<dbReference type="PATRIC" id="fig|411473.3.peg.833"/>
<gene>
    <name evidence="3" type="ORF">RUMCAL_01012</name>
</gene>
<feature type="transmembrane region" description="Helical" evidence="2">
    <location>
        <begin position="715"/>
        <end position="734"/>
    </location>
</feature>
<name>U2MBF0_9FIRM</name>
<dbReference type="HOGENOM" id="CLU_272133_0_0_9"/>
<keyword evidence="2" id="KW-1133">Transmembrane helix</keyword>
<feature type="transmembrane region" description="Helical" evidence="2">
    <location>
        <begin position="308"/>
        <end position="328"/>
    </location>
</feature>
<evidence type="ECO:0000256" key="2">
    <source>
        <dbReference type="SAM" id="Phobius"/>
    </source>
</evidence>
<reference evidence="3 4" key="1">
    <citation type="submission" date="2013-07" db="EMBL/GenBank/DDBJ databases">
        <authorList>
            <person name="Weinstock G."/>
            <person name="Sodergren E."/>
            <person name="Wylie T."/>
            <person name="Fulton L."/>
            <person name="Fulton R."/>
            <person name="Fronick C."/>
            <person name="O'Laughlin M."/>
            <person name="Godfrey J."/>
            <person name="Miner T."/>
            <person name="Herter B."/>
            <person name="Appelbaum E."/>
            <person name="Cordes M."/>
            <person name="Lek S."/>
            <person name="Wollam A."/>
            <person name="Pepin K.H."/>
            <person name="Palsikar V.B."/>
            <person name="Mitreva M."/>
            <person name="Wilson R.K."/>
        </authorList>
    </citation>
    <scope>NUCLEOTIDE SEQUENCE [LARGE SCALE GENOMIC DNA]</scope>
    <source>
        <strain evidence="3 4">ATCC 27760</strain>
    </source>
</reference>
<feature type="transmembrane region" description="Helical" evidence="2">
    <location>
        <begin position="1162"/>
        <end position="1179"/>
    </location>
</feature>
<feature type="transmembrane region" description="Helical" evidence="2">
    <location>
        <begin position="87"/>
        <end position="109"/>
    </location>
</feature>
<dbReference type="STRING" id="411473.RUMCAL_01012"/>
<dbReference type="Pfam" id="PF10101">
    <property type="entry name" value="DUF2339"/>
    <property type="match status" value="1"/>
</dbReference>
<feature type="transmembrane region" description="Helical" evidence="2">
    <location>
        <begin position="383"/>
        <end position="402"/>
    </location>
</feature>
<feature type="transmembrane region" description="Helical" evidence="2">
    <location>
        <begin position="740"/>
        <end position="757"/>
    </location>
</feature>
<evidence type="ECO:0008006" key="5">
    <source>
        <dbReference type="Google" id="ProtNLM"/>
    </source>
</evidence>